<reference evidence="3" key="2">
    <citation type="submission" date="2021-09" db="EMBL/GenBank/DDBJ databases">
        <authorList>
            <person name="Gilroy R."/>
        </authorList>
    </citation>
    <scope>NUCLEOTIDE SEQUENCE</scope>
    <source>
        <strain evidence="3">ChiGjej2B2-19336</strain>
    </source>
</reference>
<feature type="transmembrane region" description="Helical" evidence="1">
    <location>
        <begin position="139"/>
        <end position="167"/>
    </location>
</feature>
<dbReference type="CDD" id="cd03396">
    <property type="entry name" value="PAP2_like_6"/>
    <property type="match status" value="1"/>
</dbReference>
<keyword evidence="1" id="KW-0472">Membrane</keyword>
<dbReference type="EMBL" id="DYZA01000200">
    <property type="protein sequence ID" value="HJD97952.1"/>
    <property type="molecule type" value="Genomic_DNA"/>
</dbReference>
<dbReference type="AlphaFoldDB" id="A0A921DTC8"/>
<comment type="caution">
    <text evidence="3">The sequence shown here is derived from an EMBL/GenBank/DDBJ whole genome shotgun (WGS) entry which is preliminary data.</text>
</comment>
<evidence type="ECO:0000256" key="1">
    <source>
        <dbReference type="SAM" id="Phobius"/>
    </source>
</evidence>
<dbReference type="Gene3D" id="1.20.144.10">
    <property type="entry name" value="Phosphatidic acid phosphatase type 2/haloperoxidase"/>
    <property type="match status" value="1"/>
</dbReference>
<dbReference type="SUPFAM" id="SSF48317">
    <property type="entry name" value="Acid phosphatase/Vanadium-dependent haloperoxidase"/>
    <property type="match status" value="1"/>
</dbReference>
<protein>
    <submittedName>
        <fullName evidence="3">Phosphatase PAP2 family protein</fullName>
    </submittedName>
</protein>
<dbReference type="Proteomes" id="UP000698963">
    <property type="component" value="Unassembled WGS sequence"/>
</dbReference>
<reference evidence="3" key="1">
    <citation type="journal article" date="2021" name="PeerJ">
        <title>Extensive microbial diversity within the chicken gut microbiome revealed by metagenomics and culture.</title>
        <authorList>
            <person name="Gilroy R."/>
            <person name="Ravi A."/>
            <person name="Getino M."/>
            <person name="Pursley I."/>
            <person name="Horton D.L."/>
            <person name="Alikhan N.F."/>
            <person name="Baker D."/>
            <person name="Gharbi K."/>
            <person name="Hall N."/>
            <person name="Watson M."/>
            <person name="Adriaenssens E.M."/>
            <person name="Foster-Nyarko E."/>
            <person name="Jarju S."/>
            <person name="Secka A."/>
            <person name="Antonio M."/>
            <person name="Oren A."/>
            <person name="Chaudhuri R.R."/>
            <person name="La Ragione R."/>
            <person name="Hildebrand F."/>
            <person name="Pallen M.J."/>
        </authorList>
    </citation>
    <scope>NUCLEOTIDE SEQUENCE</scope>
    <source>
        <strain evidence="3">ChiGjej2B2-19336</strain>
    </source>
</reference>
<feature type="transmembrane region" description="Helical" evidence="1">
    <location>
        <begin position="204"/>
        <end position="224"/>
    </location>
</feature>
<sequence length="240" mass="26065">MTLSGREAWIQSLACLALMASTVLMESGTGIDFFIQRHWYDAVHGVWALDSSAHQAWRWLFYDGMKRGVALIGISSAVLACIGLFSGRRAWVRAGLLMALSCAATPLLVSVLKALTGIYCPRELAEFGGQAPYRPLSMIFSGVSGGRCFPGGHASGGFALTMLFFCLSGRRARAALAAALAAGWIMGLYQMMRGEHFLSHTVMSMLLAWQMDILLVLLVDRILLPALSSRQARGKGVFRD</sequence>
<keyword evidence="1" id="KW-1133">Transmembrane helix</keyword>
<feature type="transmembrane region" description="Helical" evidence="1">
    <location>
        <begin position="68"/>
        <end position="85"/>
    </location>
</feature>
<gene>
    <name evidence="3" type="ORF">K8W16_09950</name>
</gene>
<evidence type="ECO:0000259" key="2">
    <source>
        <dbReference type="Pfam" id="PF01569"/>
    </source>
</evidence>
<evidence type="ECO:0000313" key="3">
    <source>
        <dbReference type="EMBL" id="HJD97952.1"/>
    </source>
</evidence>
<feature type="transmembrane region" description="Helical" evidence="1">
    <location>
        <begin position="97"/>
        <end position="119"/>
    </location>
</feature>
<evidence type="ECO:0000313" key="4">
    <source>
        <dbReference type="Proteomes" id="UP000698963"/>
    </source>
</evidence>
<dbReference type="RefSeq" id="WP_304123152.1">
    <property type="nucleotide sequence ID" value="NZ_DYZA01000200.1"/>
</dbReference>
<name>A0A921DTC8_9BACT</name>
<dbReference type="Pfam" id="PF01569">
    <property type="entry name" value="PAP2"/>
    <property type="match status" value="1"/>
</dbReference>
<keyword evidence="1" id="KW-0812">Transmembrane</keyword>
<proteinExistence type="predicted"/>
<feature type="domain" description="Phosphatidic acid phosphatase type 2/haloperoxidase" evidence="2">
    <location>
        <begin position="96"/>
        <end position="220"/>
    </location>
</feature>
<dbReference type="InterPro" id="IPR000326">
    <property type="entry name" value="PAP2/HPO"/>
</dbReference>
<organism evidence="3 4">
    <name type="scientific">Mailhella massiliensis</name>
    <dbReference type="NCBI Taxonomy" id="1903261"/>
    <lineage>
        <taxon>Bacteria</taxon>
        <taxon>Pseudomonadati</taxon>
        <taxon>Thermodesulfobacteriota</taxon>
        <taxon>Desulfovibrionia</taxon>
        <taxon>Desulfovibrionales</taxon>
        <taxon>Desulfovibrionaceae</taxon>
        <taxon>Mailhella</taxon>
    </lineage>
</organism>
<feature type="transmembrane region" description="Helical" evidence="1">
    <location>
        <begin position="174"/>
        <end position="192"/>
    </location>
</feature>
<dbReference type="InterPro" id="IPR036938">
    <property type="entry name" value="PAP2/HPO_sf"/>
</dbReference>
<accession>A0A921DTC8</accession>